<organism evidence="1 2">
    <name type="scientific">Pseudomonas songnenensis</name>
    <dbReference type="NCBI Taxonomy" id="1176259"/>
    <lineage>
        <taxon>Bacteria</taxon>
        <taxon>Pseudomonadati</taxon>
        <taxon>Pseudomonadota</taxon>
        <taxon>Gammaproteobacteria</taxon>
        <taxon>Pseudomonadales</taxon>
        <taxon>Pseudomonadaceae</taxon>
        <taxon>Pseudomonas</taxon>
    </lineage>
</organism>
<dbReference type="SUPFAM" id="SSF57783">
    <property type="entry name" value="Zinc beta-ribbon"/>
    <property type="match status" value="1"/>
</dbReference>
<protein>
    <submittedName>
        <fullName evidence="1">Virulence-associated protein E</fullName>
    </submittedName>
</protein>
<dbReference type="AlphaFoldDB" id="A0A482UCH7"/>
<reference evidence="1 2" key="1">
    <citation type="submission" date="2019-01" db="EMBL/GenBank/DDBJ databases">
        <title>High-quality draft genome of. Pseudomonas songnenensis str. L103, a full-fledged denitrifier isolated from 100 meters deep aquifer in a heavily nitrogen fertilized agricultural area.</title>
        <authorList>
            <person name="Liu M."/>
            <person name="Liu B."/>
        </authorList>
    </citation>
    <scope>NUCLEOTIDE SEQUENCE [LARGE SCALE GENOMIC DNA]</scope>
    <source>
        <strain evidence="1 2">L103</strain>
    </source>
</reference>
<evidence type="ECO:0000313" key="1">
    <source>
        <dbReference type="EMBL" id="RYJ62927.1"/>
    </source>
</evidence>
<dbReference type="GO" id="GO:0008270">
    <property type="term" value="F:zinc ion binding"/>
    <property type="evidence" value="ECO:0007669"/>
    <property type="project" value="InterPro"/>
</dbReference>
<evidence type="ECO:0000313" key="2">
    <source>
        <dbReference type="Proteomes" id="UP000282800"/>
    </source>
</evidence>
<comment type="caution">
    <text evidence="1">The sequence shown here is derived from an EMBL/GenBank/DDBJ whole genome shotgun (WGS) entry which is preliminary data.</text>
</comment>
<proteinExistence type="predicted"/>
<dbReference type="EMBL" id="RWYU02000003">
    <property type="protein sequence ID" value="RYJ62927.1"/>
    <property type="molecule type" value="Genomic_DNA"/>
</dbReference>
<dbReference type="InterPro" id="IPR036977">
    <property type="entry name" value="DNA_primase_Znf_CHC2"/>
</dbReference>
<dbReference type="Proteomes" id="UP000282800">
    <property type="component" value="Unassembled WGS sequence"/>
</dbReference>
<gene>
    <name evidence="1" type="ORF">EJA06_008675</name>
</gene>
<sequence>MTYSQPCNLAGTGSACHPIDQVLSRLDKVKANGASKWKACCPAHDDRDPSLSIREADDGKVLLHCWCGCSARDVAAAIGLELRDLFPGKYQQRRGPSKAAIEHERRIVSIGLSLLAQGAKLPQTDLDRLDIARRRLARLEACQ</sequence>
<dbReference type="RefSeq" id="WP_126189283.1">
    <property type="nucleotide sequence ID" value="NZ_RWYU02000003.1"/>
</dbReference>
<dbReference type="OrthoDB" id="784829at2"/>
<dbReference type="Gene3D" id="3.90.580.10">
    <property type="entry name" value="Zinc finger, CHC2-type domain"/>
    <property type="match status" value="1"/>
</dbReference>
<name>A0A482UCH7_9PSED</name>
<accession>A0A482UCH7</accession>
<dbReference type="GO" id="GO:0006260">
    <property type="term" value="P:DNA replication"/>
    <property type="evidence" value="ECO:0007669"/>
    <property type="project" value="InterPro"/>
</dbReference>
<dbReference type="GO" id="GO:0003677">
    <property type="term" value="F:DNA binding"/>
    <property type="evidence" value="ECO:0007669"/>
    <property type="project" value="InterPro"/>
</dbReference>